<dbReference type="PANTHER" id="PTHR33744">
    <property type="entry name" value="CARBOHYDRATE DIACID REGULATOR"/>
    <property type="match status" value="1"/>
</dbReference>
<dbReference type="Pfam" id="PF13556">
    <property type="entry name" value="HTH_30"/>
    <property type="match status" value="1"/>
</dbReference>
<dbReference type="InterPro" id="IPR051448">
    <property type="entry name" value="CdaR-like_regulators"/>
</dbReference>
<reference evidence="5 6" key="1">
    <citation type="submission" date="2018-03" db="EMBL/GenBank/DDBJ databases">
        <title>Aquarubrobacter algicola gen. nov., sp. nov., a novel actinobacterium isolated from shallow eutrophic lake during the end of cyanobacterial harmful algal blooms.</title>
        <authorList>
            <person name="Chun S.J."/>
        </authorList>
    </citation>
    <scope>NUCLEOTIDE SEQUENCE [LARGE SCALE GENOMIC DNA]</scope>
    <source>
        <strain evidence="5 6">Seoho-28</strain>
    </source>
</reference>
<dbReference type="InterPro" id="IPR025751">
    <property type="entry name" value="RsbRD_N_dom"/>
</dbReference>
<keyword evidence="6" id="KW-1185">Reference proteome</keyword>
<comment type="caution">
    <text evidence="5">The sequence shown here is derived from an EMBL/GenBank/DDBJ whole genome shotgun (WGS) entry which is preliminary data.</text>
</comment>
<dbReference type="Pfam" id="PF17853">
    <property type="entry name" value="GGDEF_2"/>
    <property type="match status" value="1"/>
</dbReference>
<sequence length="422" mass="45526">MRTVPATDDRQELAEPARAAISASAADLAARIEEVRELVDERIVGSVADLAVGGDELFENLAASTRAHMVLISGMLGAWADPREAHPPPESVRWARDFLRVGVPVDRLMRSYRLGHAAFWAWWQERLREHADDVDVLAEAIAATSAWTFAYVDAVLQPLIDDHVEQQSRAGARAESVRIAEVRALLDRSAPAPDPDRAGARLRYLLRRGHVAFVAVAVPGADGGDPDPQAALERLPRTLVEQLALPEPPLVVPAAGDAVHGWIGGRALPDPADLAALRLPGVVLAFGGAGDGLDGFRDSHEEAREAARVARLCGRRPGSTVTYRDTAVLALLTADGDRARRFAGDVLGALADDSDGSRRLLATLAVFQEEQLSFARTARRLGVHQNTIAYRVRRCLELCGEEDAGSLRLRAAVALVATLRDR</sequence>
<dbReference type="InterPro" id="IPR042070">
    <property type="entry name" value="PucR_C-HTH_sf"/>
</dbReference>
<gene>
    <name evidence="5" type="ORF">C7Y72_07320</name>
</gene>
<evidence type="ECO:0008006" key="7">
    <source>
        <dbReference type="Google" id="ProtNLM"/>
    </source>
</evidence>
<evidence type="ECO:0000313" key="5">
    <source>
        <dbReference type="EMBL" id="PTL59472.1"/>
    </source>
</evidence>
<evidence type="ECO:0000313" key="6">
    <source>
        <dbReference type="Proteomes" id="UP000240739"/>
    </source>
</evidence>
<dbReference type="InterPro" id="IPR041522">
    <property type="entry name" value="CdaR_GGDEF"/>
</dbReference>
<accession>A0A2T4UJQ5</accession>
<feature type="domain" description="RsbT co-antagonist protein RsbRD N-terminal" evidence="3">
    <location>
        <begin position="38"/>
        <end position="178"/>
    </location>
</feature>
<dbReference type="Pfam" id="PF14361">
    <property type="entry name" value="RsbRD_N"/>
    <property type="match status" value="1"/>
</dbReference>
<dbReference type="OrthoDB" id="3663486at2"/>
<evidence type="ECO:0000259" key="4">
    <source>
        <dbReference type="Pfam" id="PF17853"/>
    </source>
</evidence>
<dbReference type="InterPro" id="IPR025736">
    <property type="entry name" value="PucR_C-HTH_dom"/>
</dbReference>
<comment type="similarity">
    <text evidence="1">Belongs to the CdaR family.</text>
</comment>
<dbReference type="EMBL" id="PYYB01000001">
    <property type="protein sequence ID" value="PTL59472.1"/>
    <property type="molecule type" value="Genomic_DNA"/>
</dbReference>
<evidence type="ECO:0000259" key="2">
    <source>
        <dbReference type="Pfam" id="PF13556"/>
    </source>
</evidence>
<proteinExistence type="inferred from homology"/>
<dbReference type="RefSeq" id="WP_107568117.1">
    <property type="nucleotide sequence ID" value="NZ_PYYB01000001.1"/>
</dbReference>
<evidence type="ECO:0000256" key="1">
    <source>
        <dbReference type="ARBA" id="ARBA00006754"/>
    </source>
</evidence>
<dbReference type="Proteomes" id="UP000240739">
    <property type="component" value="Unassembled WGS sequence"/>
</dbReference>
<protein>
    <recommendedName>
        <fullName evidence="7">PucR family transcriptional regulator</fullName>
    </recommendedName>
</protein>
<dbReference type="PANTHER" id="PTHR33744:SF1">
    <property type="entry name" value="DNA-BINDING TRANSCRIPTIONAL ACTIVATOR ADER"/>
    <property type="match status" value="1"/>
</dbReference>
<organism evidence="5 6">
    <name type="scientific">Paraconexibacter algicola</name>
    <dbReference type="NCBI Taxonomy" id="2133960"/>
    <lineage>
        <taxon>Bacteria</taxon>
        <taxon>Bacillati</taxon>
        <taxon>Actinomycetota</taxon>
        <taxon>Thermoleophilia</taxon>
        <taxon>Solirubrobacterales</taxon>
        <taxon>Paraconexibacteraceae</taxon>
        <taxon>Paraconexibacter</taxon>
    </lineage>
</organism>
<dbReference type="Gene3D" id="1.10.10.2840">
    <property type="entry name" value="PucR C-terminal helix-turn-helix domain"/>
    <property type="match status" value="1"/>
</dbReference>
<name>A0A2T4UJQ5_9ACTN</name>
<dbReference type="AlphaFoldDB" id="A0A2T4UJQ5"/>
<feature type="domain" description="CdaR GGDEF-like" evidence="4">
    <location>
        <begin position="194"/>
        <end position="309"/>
    </location>
</feature>
<evidence type="ECO:0000259" key="3">
    <source>
        <dbReference type="Pfam" id="PF14361"/>
    </source>
</evidence>
<feature type="domain" description="PucR C-terminal helix-turn-helix" evidence="2">
    <location>
        <begin position="360"/>
        <end position="400"/>
    </location>
</feature>